<protein>
    <submittedName>
        <fullName evidence="2">Uncharacterized protein</fullName>
    </submittedName>
</protein>
<evidence type="ECO:0000313" key="2">
    <source>
        <dbReference type="EMBL" id="ETW95110.1"/>
    </source>
</evidence>
<keyword evidence="1" id="KW-0472">Membrane</keyword>
<dbReference type="HOGENOM" id="CLU_1624120_0_0_7"/>
<accession>W4LBJ0</accession>
<dbReference type="AlphaFoldDB" id="W4LBJ0"/>
<name>W4LBJ0_9BACT</name>
<keyword evidence="1" id="KW-0812">Transmembrane</keyword>
<feature type="transmembrane region" description="Helical" evidence="1">
    <location>
        <begin position="23"/>
        <end position="42"/>
    </location>
</feature>
<evidence type="ECO:0000256" key="1">
    <source>
        <dbReference type="SAM" id="Phobius"/>
    </source>
</evidence>
<gene>
    <name evidence="2" type="ORF">ETSY2_48620</name>
</gene>
<comment type="caution">
    <text evidence="2">The sequence shown here is derived from an EMBL/GenBank/DDBJ whole genome shotgun (WGS) entry which is preliminary data.</text>
</comment>
<dbReference type="Proteomes" id="UP000019140">
    <property type="component" value="Unassembled WGS sequence"/>
</dbReference>
<sequence>MTSTNLDQTKVLDKAKAFVDKKIILILILIFGLGAGIILYYVNVFQSRLVDVMAISGAYTYAQAMDEFRQFYSAEIVDSVKMYGIEITHDYNAKEKAIPIPATLSILLGQRLTAQVDMGEVRVYSAFPFPWRFAEGGPRDAFEAEALRTLEQTPERPFFRFEN</sequence>
<keyword evidence="3" id="KW-1185">Reference proteome</keyword>
<evidence type="ECO:0000313" key="3">
    <source>
        <dbReference type="Proteomes" id="UP000019140"/>
    </source>
</evidence>
<keyword evidence="1" id="KW-1133">Transmembrane helix</keyword>
<organism evidence="2 3">
    <name type="scientific">Candidatus Entotheonella gemina</name>
    <dbReference type="NCBI Taxonomy" id="1429439"/>
    <lineage>
        <taxon>Bacteria</taxon>
        <taxon>Pseudomonadati</taxon>
        <taxon>Nitrospinota/Tectimicrobiota group</taxon>
        <taxon>Candidatus Tectimicrobiota</taxon>
        <taxon>Candidatus Entotheonellia</taxon>
        <taxon>Candidatus Entotheonellales</taxon>
        <taxon>Candidatus Entotheonellaceae</taxon>
        <taxon>Candidatus Entotheonella</taxon>
    </lineage>
</organism>
<proteinExistence type="predicted"/>
<reference evidence="2 3" key="1">
    <citation type="journal article" date="2014" name="Nature">
        <title>An environmental bacterial taxon with a large and distinct metabolic repertoire.</title>
        <authorList>
            <person name="Wilson M.C."/>
            <person name="Mori T."/>
            <person name="Ruckert C."/>
            <person name="Uria A.R."/>
            <person name="Helf M.J."/>
            <person name="Takada K."/>
            <person name="Gernert C."/>
            <person name="Steffens U.A."/>
            <person name="Heycke N."/>
            <person name="Schmitt S."/>
            <person name="Rinke C."/>
            <person name="Helfrich E.J."/>
            <person name="Brachmann A.O."/>
            <person name="Gurgui C."/>
            <person name="Wakimoto T."/>
            <person name="Kracht M."/>
            <person name="Crusemann M."/>
            <person name="Hentschel U."/>
            <person name="Abe I."/>
            <person name="Matsunaga S."/>
            <person name="Kalinowski J."/>
            <person name="Takeyama H."/>
            <person name="Piel J."/>
        </authorList>
    </citation>
    <scope>NUCLEOTIDE SEQUENCE [LARGE SCALE GENOMIC DNA]</scope>
    <source>
        <strain evidence="3">TSY2</strain>
    </source>
</reference>
<dbReference type="EMBL" id="AZHX01002356">
    <property type="protein sequence ID" value="ETW95110.1"/>
    <property type="molecule type" value="Genomic_DNA"/>
</dbReference>